<evidence type="ECO:0000313" key="8">
    <source>
        <dbReference type="Proteomes" id="UP000033393"/>
    </source>
</evidence>
<dbReference type="SUPFAM" id="SSF53850">
    <property type="entry name" value="Periplasmic binding protein-like II"/>
    <property type="match status" value="1"/>
</dbReference>
<dbReference type="PANTHER" id="PTHR43649:SF33">
    <property type="entry name" value="POLYGALACTURONAN_RHAMNOGALACTURONAN-BINDING PROTEIN YTCQ"/>
    <property type="match status" value="1"/>
</dbReference>
<dbReference type="Gene3D" id="3.40.190.10">
    <property type="entry name" value="Periplasmic binding protein-like II"/>
    <property type="match status" value="1"/>
</dbReference>
<evidence type="ECO:0000256" key="4">
    <source>
        <dbReference type="ARBA" id="ARBA00023139"/>
    </source>
</evidence>
<keyword evidence="1" id="KW-1003">Cell membrane</keyword>
<dbReference type="PATRIC" id="fig|68170.10.peg.4388"/>
<dbReference type="EMBL" id="JYJG01000109">
    <property type="protein sequence ID" value="KJK48381.1"/>
    <property type="molecule type" value="Genomic_DNA"/>
</dbReference>
<accession>A0A0F0H0N6</accession>
<feature type="chain" id="PRO_5002441532" evidence="6">
    <location>
        <begin position="38"/>
        <end position="441"/>
    </location>
</feature>
<evidence type="ECO:0000256" key="1">
    <source>
        <dbReference type="ARBA" id="ARBA00022475"/>
    </source>
</evidence>
<evidence type="ECO:0000256" key="2">
    <source>
        <dbReference type="ARBA" id="ARBA00022729"/>
    </source>
</evidence>
<dbReference type="InterPro" id="IPR006311">
    <property type="entry name" value="TAT_signal"/>
</dbReference>
<proteinExistence type="predicted"/>
<dbReference type="Proteomes" id="UP000033393">
    <property type="component" value="Unassembled WGS sequence"/>
</dbReference>
<gene>
    <name evidence="7" type="ORF">UK23_17085</name>
</gene>
<reference evidence="7 8" key="1">
    <citation type="submission" date="2015-02" db="EMBL/GenBank/DDBJ databases">
        <authorList>
            <person name="Ju K.-S."/>
            <person name="Doroghazi J.R."/>
            <person name="Metcalf W."/>
        </authorList>
    </citation>
    <scope>NUCLEOTIDE SEQUENCE [LARGE SCALE GENOMIC DNA]</scope>
    <source>
        <strain evidence="7 8">NRRL B-16140</strain>
    </source>
</reference>
<sequence>MELSPALRTSGLSRRGFLRATAAVGAAGLVGGCTATAAPPGATTVTIWSWLTGMDKYVAAFNAGHKDVFVDLRVIAAGLSGGYAQQTNAIRAHNAPDILHVEYQGLPQILLTGGLRDLTNDLADLESQYSPAAWRGVRPDGRTWAVPMDLAPMVFYYRKDLFDQHGIALPRTWDEFRTAAAAVKQVDPQARICTFPLNDGSFFAGMSWQAGDPWWTAQGDTWAVDIAGEGTKRTAQFWQSMITENLVAGIVHGSQDWIAGMHEGKLWGLLGASWSVGTLGKSIPKDTGRWAMATMPTWDGKPANGVQGGTAFGVSAESKVPEAATTFLRWLSTNPEVPKIGSTFTTPFPAHLPNRAVARQAYKGGYFLGDPVYDVLDEAAKRVPDWTWGPNALRLFSTISDSFGPVRGGGTTLPDALTKIQQQAVADMRAKGLSVREGKAA</sequence>
<dbReference type="PROSITE" id="PS51318">
    <property type="entry name" value="TAT"/>
    <property type="match status" value="1"/>
</dbReference>
<evidence type="ECO:0000313" key="7">
    <source>
        <dbReference type="EMBL" id="KJK48381.1"/>
    </source>
</evidence>
<dbReference type="NCBIfam" id="TIGR01409">
    <property type="entry name" value="TAT_signal_seq"/>
    <property type="match status" value="1"/>
</dbReference>
<dbReference type="OrthoDB" id="2515046at2"/>
<organism evidence="7 8">
    <name type="scientific">Lentzea aerocolonigenes</name>
    <name type="common">Lechevalieria aerocolonigenes</name>
    <name type="synonym">Saccharothrix aerocolonigenes</name>
    <dbReference type="NCBI Taxonomy" id="68170"/>
    <lineage>
        <taxon>Bacteria</taxon>
        <taxon>Bacillati</taxon>
        <taxon>Actinomycetota</taxon>
        <taxon>Actinomycetes</taxon>
        <taxon>Pseudonocardiales</taxon>
        <taxon>Pseudonocardiaceae</taxon>
        <taxon>Lentzea</taxon>
    </lineage>
</organism>
<dbReference type="Pfam" id="PF01547">
    <property type="entry name" value="SBP_bac_1"/>
    <property type="match status" value="1"/>
</dbReference>
<dbReference type="RefSeq" id="WP_045312537.1">
    <property type="nucleotide sequence ID" value="NZ_JYJG01000109.1"/>
</dbReference>
<protein>
    <submittedName>
        <fullName evidence="7">ABC transporter substrate-binding protein</fullName>
    </submittedName>
</protein>
<evidence type="ECO:0000256" key="3">
    <source>
        <dbReference type="ARBA" id="ARBA00023136"/>
    </source>
</evidence>
<dbReference type="PANTHER" id="PTHR43649">
    <property type="entry name" value="ARABINOSE-BINDING PROTEIN-RELATED"/>
    <property type="match status" value="1"/>
</dbReference>
<dbReference type="InterPro" id="IPR019546">
    <property type="entry name" value="TAT_signal_bac_arc"/>
</dbReference>
<dbReference type="InterPro" id="IPR006059">
    <property type="entry name" value="SBP"/>
</dbReference>
<comment type="caution">
    <text evidence="7">The sequence shown here is derived from an EMBL/GenBank/DDBJ whole genome shotgun (WGS) entry which is preliminary data.</text>
</comment>
<keyword evidence="8" id="KW-1185">Reference proteome</keyword>
<dbReference type="AlphaFoldDB" id="A0A0F0H0N6"/>
<keyword evidence="4" id="KW-0564">Palmitate</keyword>
<name>A0A0F0H0N6_LENAE</name>
<dbReference type="CDD" id="cd13585">
    <property type="entry name" value="PBP2_TMBP_like"/>
    <property type="match status" value="1"/>
</dbReference>
<feature type="signal peptide" evidence="6">
    <location>
        <begin position="1"/>
        <end position="37"/>
    </location>
</feature>
<dbReference type="eggNOG" id="COG1653">
    <property type="taxonomic scope" value="Bacteria"/>
</dbReference>
<evidence type="ECO:0000256" key="6">
    <source>
        <dbReference type="SAM" id="SignalP"/>
    </source>
</evidence>
<dbReference type="InterPro" id="IPR050490">
    <property type="entry name" value="Bact_solute-bd_prot1"/>
</dbReference>
<evidence type="ECO:0000256" key="5">
    <source>
        <dbReference type="ARBA" id="ARBA00023288"/>
    </source>
</evidence>
<dbReference type="STRING" id="68170.GCA_000974445_06853"/>
<keyword evidence="5" id="KW-0449">Lipoprotein</keyword>
<keyword evidence="3" id="KW-0472">Membrane</keyword>
<keyword evidence="2 6" id="KW-0732">Signal</keyword>